<dbReference type="PROSITE" id="PS51186">
    <property type="entry name" value="GNAT"/>
    <property type="match status" value="1"/>
</dbReference>
<dbReference type="CDD" id="cd04301">
    <property type="entry name" value="NAT_SF"/>
    <property type="match status" value="1"/>
</dbReference>
<comment type="caution">
    <text evidence="4">The sequence shown here is derived from an EMBL/GenBank/DDBJ whole genome shotgun (WGS) entry which is preliminary data.</text>
</comment>
<name>A0A073KRN0_9BACI</name>
<dbReference type="RefSeq" id="WP_033673690.1">
    <property type="nucleotide sequence ID" value="NZ_JOTM01000003.1"/>
</dbReference>
<reference evidence="4 5" key="1">
    <citation type="submission" date="2014-06" db="EMBL/GenBank/DDBJ databases">
        <title>Draft genome sequence of Bacillus gaemokensis JCM 15801 (MCCC 1A00707).</title>
        <authorList>
            <person name="Lai Q."/>
            <person name="Liu Y."/>
            <person name="Shao Z."/>
        </authorList>
    </citation>
    <scope>NUCLEOTIDE SEQUENCE [LARGE SCALE GENOMIC DNA]</scope>
    <source>
        <strain evidence="4 5">JCM 15801</strain>
    </source>
</reference>
<dbReference type="PANTHER" id="PTHR43800:SF1">
    <property type="entry name" value="PEPTIDYL-LYSINE N-ACETYLTRANSFERASE YJAB"/>
    <property type="match status" value="1"/>
</dbReference>
<dbReference type="EMBL" id="JOTM01000003">
    <property type="protein sequence ID" value="KEK25033.1"/>
    <property type="molecule type" value="Genomic_DNA"/>
</dbReference>
<dbReference type="InterPro" id="IPR000182">
    <property type="entry name" value="GNAT_dom"/>
</dbReference>
<dbReference type="STRING" id="574375.AZF08_10790"/>
<evidence type="ECO:0000313" key="4">
    <source>
        <dbReference type="EMBL" id="KEK25033.1"/>
    </source>
</evidence>
<dbReference type="OrthoDB" id="794462at2"/>
<organism evidence="4 5">
    <name type="scientific">Bacillus gaemokensis</name>
    <dbReference type="NCBI Taxonomy" id="574375"/>
    <lineage>
        <taxon>Bacteria</taxon>
        <taxon>Bacillati</taxon>
        <taxon>Bacillota</taxon>
        <taxon>Bacilli</taxon>
        <taxon>Bacillales</taxon>
        <taxon>Bacillaceae</taxon>
        <taxon>Bacillus</taxon>
        <taxon>Bacillus cereus group</taxon>
    </lineage>
</organism>
<keyword evidence="2" id="KW-0012">Acyltransferase</keyword>
<sequence length="161" mass="18678">MTYIIREMKEADINDVQEVAKVAWHDTYEGIIPKTIQDKFLEQAYSGVKMKYRLENSHLFVAEIDEKIIGFANFSPVKHQNEAELGAIYLLPEHQEKGIGTALLQRGITLLEDVQKIYIYVEAENEKGKRFYEAKGFAALEQFEEDFEGHKLQTIRMVLHI</sequence>
<dbReference type="PANTHER" id="PTHR43800">
    <property type="entry name" value="PEPTIDYL-LYSINE N-ACETYLTRANSFERASE YJAB"/>
    <property type="match status" value="1"/>
</dbReference>
<evidence type="ECO:0000256" key="2">
    <source>
        <dbReference type="ARBA" id="ARBA00023315"/>
    </source>
</evidence>
<evidence type="ECO:0000259" key="3">
    <source>
        <dbReference type="PROSITE" id="PS51186"/>
    </source>
</evidence>
<dbReference type="AlphaFoldDB" id="A0A073KRN0"/>
<dbReference type="SUPFAM" id="SSF55729">
    <property type="entry name" value="Acyl-CoA N-acyltransferases (Nat)"/>
    <property type="match status" value="1"/>
</dbReference>
<dbReference type="eggNOG" id="COG1247">
    <property type="taxonomic scope" value="Bacteria"/>
</dbReference>
<evidence type="ECO:0000256" key="1">
    <source>
        <dbReference type="ARBA" id="ARBA00022679"/>
    </source>
</evidence>
<keyword evidence="1 4" id="KW-0808">Transferase</keyword>
<evidence type="ECO:0000313" key="5">
    <source>
        <dbReference type="Proteomes" id="UP000027778"/>
    </source>
</evidence>
<dbReference type="Proteomes" id="UP000027778">
    <property type="component" value="Unassembled WGS sequence"/>
</dbReference>
<accession>A0A073KRN0</accession>
<gene>
    <name evidence="4" type="ORF">BAGA_18200</name>
</gene>
<proteinExistence type="predicted"/>
<keyword evidence="5" id="KW-1185">Reference proteome</keyword>
<protein>
    <submittedName>
        <fullName evidence="4">GNAT family acetyltransferase</fullName>
    </submittedName>
</protein>
<dbReference type="Gene3D" id="3.40.630.30">
    <property type="match status" value="1"/>
</dbReference>
<dbReference type="GO" id="GO:0016747">
    <property type="term" value="F:acyltransferase activity, transferring groups other than amino-acyl groups"/>
    <property type="evidence" value="ECO:0007669"/>
    <property type="project" value="InterPro"/>
</dbReference>
<dbReference type="Pfam" id="PF00583">
    <property type="entry name" value="Acetyltransf_1"/>
    <property type="match status" value="1"/>
</dbReference>
<feature type="domain" description="N-acetyltransferase" evidence="3">
    <location>
        <begin position="3"/>
        <end position="161"/>
    </location>
</feature>
<dbReference type="InterPro" id="IPR016181">
    <property type="entry name" value="Acyl_CoA_acyltransferase"/>
</dbReference>